<dbReference type="Proteomes" id="UP000036947">
    <property type="component" value="Unassembled WGS sequence"/>
</dbReference>
<dbReference type="STRING" id="1163406.A0A0L0MZD6"/>
<reference evidence="1 2" key="1">
    <citation type="journal article" date="2015" name="BMC Genomics">
        <title>The genome of the truffle-parasite Tolypocladium ophioglossoides and the evolution of antifungal peptaibiotics.</title>
        <authorList>
            <person name="Quandt C.A."/>
            <person name="Bushley K.E."/>
            <person name="Spatafora J.W."/>
        </authorList>
    </citation>
    <scope>NUCLEOTIDE SEQUENCE [LARGE SCALE GENOMIC DNA]</scope>
    <source>
        <strain evidence="1 2">CBS 100239</strain>
    </source>
</reference>
<keyword evidence="2" id="KW-1185">Reference proteome</keyword>
<feature type="non-terminal residue" evidence="1">
    <location>
        <position position="1"/>
    </location>
</feature>
<feature type="non-terminal residue" evidence="1">
    <location>
        <position position="97"/>
    </location>
</feature>
<dbReference type="AlphaFoldDB" id="A0A0L0MZD6"/>
<sequence>SDIPTIPHGGIDLAAFSNIHFDEATEEDHLAIIGKIRLSTEEELNRFTELRAGAVTIPLATSTPIDLDTLTEAIENIQTAALAVGRRPKRHPRRAPW</sequence>
<accession>A0A0L0MZD6</accession>
<organism evidence="1 2">
    <name type="scientific">Tolypocladium ophioglossoides (strain CBS 100239)</name>
    <name type="common">Snaketongue truffleclub</name>
    <name type="synonym">Elaphocordyceps ophioglossoides</name>
    <dbReference type="NCBI Taxonomy" id="1163406"/>
    <lineage>
        <taxon>Eukaryota</taxon>
        <taxon>Fungi</taxon>
        <taxon>Dikarya</taxon>
        <taxon>Ascomycota</taxon>
        <taxon>Pezizomycotina</taxon>
        <taxon>Sordariomycetes</taxon>
        <taxon>Hypocreomycetidae</taxon>
        <taxon>Hypocreales</taxon>
        <taxon>Ophiocordycipitaceae</taxon>
        <taxon>Tolypocladium</taxon>
    </lineage>
</organism>
<name>A0A0L0MZD6_TOLOC</name>
<protein>
    <submittedName>
        <fullName evidence="1">Uncharacterized protein</fullName>
    </submittedName>
</protein>
<evidence type="ECO:0000313" key="1">
    <source>
        <dbReference type="EMBL" id="KND87141.1"/>
    </source>
</evidence>
<dbReference type="EMBL" id="LFRF01000041">
    <property type="protein sequence ID" value="KND87141.1"/>
    <property type="molecule type" value="Genomic_DNA"/>
</dbReference>
<proteinExistence type="predicted"/>
<comment type="caution">
    <text evidence="1">The sequence shown here is derived from an EMBL/GenBank/DDBJ whole genome shotgun (WGS) entry which is preliminary data.</text>
</comment>
<gene>
    <name evidence="1" type="ORF">TOPH_08232</name>
</gene>
<evidence type="ECO:0000313" key="2">
    <source>
        <dbReference type="Proteomes" id="UP000036947"/>
    </source>
</evidence>